<keyword evidence="2" id="KW-0238">DNA-binding</keyword>
<keyword evidence="7" id="KW-1185">Reference proteome</keyword>
<feature type="domain" description="HTH gntR-type" evidence="5">
    <location>
        <begin position="21"/>
        <end position="88"/>
    </location>
</feature>
<dbReference type="OrthoDB" id="5243844at2"/>
<dbReference type="InterPro" id="IPR008920">
    <property type="entry name" value="TF_FadR/GntR_C"/>
</dbReference>
<dbReference type="InterPro" id="IPR011711">
    <property type="entry name" value="GntR_C"/>
</dbReference>
<dbReference type="PANTHER" id="PTHR43537">
    <property type="entry name" value="TRANSCRIPTIONAL REGULATOR, GNTR FAMILY"/>
    <property type="match status" value="1"/>
</dbReference>
<evidence type="ECO:0000256" key="4">
    <source>
        <dbReference type="SAM" id="MobiDB-lite"/>
    </source>
</evidence>
<name>A0A158AIS6_9BURK</name>
<dbReference type="CDD" id="cd07377">
    <property type="entry name" value="WHTH_GntR"/>
    <property type="match status" value="1"/>
</dbReference>
<dbReference type="Gene3D" id="1.20.120.530">
    <property type="entry name" value="GntR ligand-binding domain-like"/>
    <property type="match status" value="1"/>
</dbReference>
<reference evidence="6" key="1">
    <citation type="submission" date="2016-01" db="EMBL/GenBank/DDBJ databases">
        <authorList>
            <person name="Peeters C."/>
        </authorList>
    </citation>
    <scope>NUCLEOTIDE SEQUENCE [LARGE SCALE GENOMIC DNA]</scope>
    <source>
        <strain evidence="6">LMG 29326</strain>
    </source>
</reference>
<keyword evidence="3" id="KW-0804">Transcription</keyword>
<dbReference type="SUPFAM" id="SSF48008">
    <property type="entry name" value="GntR ligand-binding domain-like"/>
    <property type="match status" value="1"/>
</dbReference>
<dbReference type="PROSITE" id="PS50949">
    <property type="entry name" value="HTH_GNTR"/>
    <property type="match status" value="1"/>
</dbReference>
<keyword evidence="1" id="KW-0805">Transcription regulation</keyword>
<dbReference type="GO" id="GO:0003677">
    <property type="term" value="F:DNA binding"/>
    <property type="evidence" value="ECO:0007669"/>
    <property type="project" value="UniProtKB-KW"/>
</dbReference>
<evidence type="ECO:0000256" key="3">
    <source>
        <dbReference type="ARBA" id="ARBA00023163"/>
    </source>
</evidence>
<dbReference type="Proteomes" id="UP000054978">
    <property type="component" value="Unassembled WGS sequence"/>
</dbReference>
<evidence type="ECO:0000313" key="7">
    <source>
        <dbReference type="Proteomes" id="UP000054978"/>
    </source>
</evidence>
<dbReference type="SMART" id="SM00895">
    <property type="entry name" value="FCD"/>
    <property type="match status" value="1"/>
</dbReference>
<sequence length="245" mass="27253">MPIARKRGSSSEGELKGSFDGAQRGPIYERLMNAIAEHRLHPGTKLAEDRLAAIFGVSRTVVRAVLQQLSHELVVTIVPNRGAFIASPTVEEARELFEARRQIELPIVEKVCRSATKKDIALLRAHVAREQEARKRDDRRTAVRLSGEFHVLLAHLGGNRFIERTMRGLQMLTCLTILLYDAPTSQACPHDEHGCLIDAIEDGSVKLAQKLMVEHLAHIEASLRLHAPEEEEDDLEAILLRGASS</sequence>
<organism evidence="6 7">
    <name type="scientific">Caballeronia ptereochthonis</name>
    <dbReference type="NCBI Taxonomy" id="1777144"/>
    <lineage>
        <taxon>Bacteria</taxon>
        <taxon>Pseudomonadati</taxon>
        <taxon>Pseudomonadota</taxon>
        <taxon>Betaproteobacteria</taxon>
        <taxon>Burkholderiales</taxon>
        <taxon>Burkholderiaceae</taxon>
        <taxon>Caballeronia</taxon>
    </lineage>
</organism>
<dbReference type="InterPro" id="IPR000524">
    <property type="entry name" value="Tscrpt_reg_HTH_GntR"/>
</dbReference>
<comment type="caution">
    <text evidence="6">The sequence shown here is derived from an EMBL/GenBank/DDBJ whole genome shotgun (WGS) entry which is preliminary data.</text>
</comment>
<dbReference type="SMART" id="SM00345">
    <property type="entry name" value="HTH_GNTR"/>
    <property type="match status" value="1"/>
</dbReference>
<evidence type="ECO:0000256" key="1">
    <source>
        <dbReference type="ARBA" id="ARBA00023015"/>
    </source>
</evidence>
<dbReference type="SUPFAM" id="SSF46785">
    <property type="entry name" value="Winged helix' DNA-binding domain"/>
    <property type="match status" value="1"/>
</dbReference>
<accession>A0A158AIS6</accession>
<proteinExistence type="predicted"/>
<dbReference type="EMBL" id="FCOB02000007">
    <property type="protein sequence ID" value="SAK56947.1"/>
    <property type="molecule type" value="Genomic_DNA"/>
</dbReference>
<dbReference type="GO" id="GO:0003700">
    <property type="term" value="F:DNA-binding transcription factor activity"/>
    <property type="evidence" value="ECO:0007669"/>
    <property type="project" value="InterPro"/>
</dbReference>
<evidence type="ECO:0000256" key="2">
    <source>
        <dbReference type="ARBA" id="ARBA00023125"/>
    </source>
</evidence>
<dbReference type="Gene3D" id="1.10.10.10">
    <property type="entry name" value="Winged helix-like DNA-binding domain superfamily/Winged helix DNA-binding domain"/>
    <property type="match status" value="1"/>
</dbReference>
<protein>
    <submittedName>
        <fullName evidence="6">GntR family transcriptional regulator</fullName>
    </submittedName>
</protein>
<gene>
    <name evidence="6" type="ORF">AWB83_01816</name>
</gene>
<dbReference type="STRING" id="1777144.AWB83_01816"/>
<dbReference type="AlphaFoldDB" id="A0A158AIS6"/>
<dbReference type="Pfam" id="PF07729">
    <property type="entry name" value="FCD"/>
    <property type="match status" value="1"/>
</dbReference>
<dbReference type="InterPro" id="IPR036388">
    <property type="entry name" value="WH-like_DNA-bd_sf"/>
</dbReference>
<dbReference type="PANTHER" id="PTHR43537:SF53">
    <property type="entry name" value="HTH-TYPE TRANSCRIPTIONAL REPRESSOR NANR"/>
    <property type="match status" value="1"/>
</dbReference>
<dbReference type="InterPro" id="IPR036390">
    <property type="entry name" value="WH_DNA-bd_sf"/>
</dbReference>
<feature type="region of interest" description="Disordered" evidence="4">
    <location>
        <begin position="1"/>
        <end position="21"/>
    </location>
</feature>
<dbReference type="Pfam" id="PF00392">
    <property type="entry name" value="GntR"/>
    <property type="match status" value="1"/>
</dbReference>
<evidence type="ECO:0000313" key="6">
    <source>
        <dbReference type="EMBL" id="SAK56947.1"/>
    </source>
</evidence>
<evidence type="ECO:0000259" key="5">
    <source>
        <dbReference type="PROSITE" id="PS50949"/>
    </source>
</evidence>